<evidence type="ECO:0000313" key="5">
    <source>
        <dbReference type="Proteomes" id="UP000595847"/>
    </source>
</evidence>
<dbReference type="RefSeq" id="WP_198829729.1">
    <property type="nucleotide sequence ID" value="NZ_CP066308.1"/>
</dbReference>
<name>A0A7T5EP86_9BACL</name>
<dbReference type="Gene3D" id="3.30.470.20">
    <property type="entry name" value="ATP-grasp fold, B domain"/>
    <property type="match status" value="1"/>
</dbReference>
<dbReference type="PROSITE" id="PS50975">
    <property type="entry name" value="ATP_GRASP"/>
    <property type="match status" value="1"/>
</dbReference>
<accession>A0A7T5EP86</accession>
<dbReference type="KEGG" id="bcop:JD108_10355"/>
<dbReference type="InterPro" id="IPR026838">
    <property type="entry name" value="YheC/D"/>
</dbReference>
<keyword evidence="1" id="KW-0067">ATP-binding</keyword>
<sequence>MDRVGIMLDWNIMQKGMNGKKSYERLPYYVAIGKELGLRPVFFHPRHVRSNGKVKGYVWNGSQLVPQLQPIPRVIHNRVLTGDPKSRRVIQQLSRNQLVFNGLVVRNKWKVHQLLWKNPKVRAYLPHTVTYAKHQLRQFLDRYRIVYVKPAIGSVGIGVVRIERDGSHYRFISSKQRSVFSRSQLETELSKWIGKKRFLIQQGIPLARYAGNTFDIRVSVQKNRERQWTVSGMVAKVANQKNKLSNLSRGGHALPLRTVLQEMFTQEEQDEIWGKISTAAIELARQYERHYPSLADLGMDMGIDDKGNPYLIEINVRDQRYSFFKAGEIEMFKQTYRRPLEYAWTLLREGFSHGKNQVRLHTQTMAPSVMDS</sequence>
<evidence type="ECO:0000256" key="1">
    <source>
        <dbReference type="PROSITE-ProRule" id="PRU00409"/>
    </source>
</evidence>
<dbReference type="Proteomes" id="UP000595847">
    <property type="component" value="Chromosome"/>
</dbReference>
<dbReference type="Pfam" id="PF14398">
    <property type="entry name" value="ATPgrasp_YheCD"/>
    <property type="match status" value="1"/>
</dbReference>
<feature type="domain" description="ATP-grasp" evidence="2">
    <location>
        <begin position="117"/>
        <end position="340"/>
    </location>
</feature>
<evidence type="ECO:0000259" key="2">
    <source>
        <dbReference type="PROSITE" id="PS50975"/>
    </source>
</evidence>
<evidence type="ECO:0000313" key="4">
    <source>
        <dbReference type="EMBL" id="QUO43254.1"/>
    </source>
</evidence>
<organism evidence="3 5">
    <name type="scientific">Brevibacillus composti</name>
    <dbReference type="NCBI Taxonomy" id="2796470"/>
    <lineage>
        <taxon>Bacteria</taxon>
        <taxon>Bacillati</taxon>
        <taxon>Bacillota</taxon>
        <taxon>Bacilli</taxon>
        <taxon>Bacillales</taxon>
        <taxon>Paenibacillaceae</taxon>
        <taxon>Brevibacillus</taxon>
    </lineage>
</organism>
<protein>
    <submittedName>
        <fullName evidence="3">YheC/YheD family protein</fullName>
    </submittedName>
</protein>
<dbReference type="Proteomes" id="UP000677234">
    <property type="component" value="Chromosome"/>
</dbReference>
<dbReference type="AlphaFoldDB" id="A0A7T5EP86"/>
<keyword evidence="6" id="KW-1185">Reference proteome</keyword>
<keyword evidence="1" id="KW-0547">Nucleotide-binding</keyword>
<gene>
    <name evidence="3" type="ORF">JD108_10355</name>
    <name evidence="4" type="ORF">KDJ56_10050</name>
</gene>
<evidence type="ECO:0000313" key="3">
    <source>
        <dbReference type="EMBL" id="QQE76225.1"/>
    </source>
</evidence>
<dbReference type="GO" id="GO:0046872">
    <property type="term" value="F:metal ion binding"/>
    <property type="evidence" value="ECO:0007669"/>
    <property type="project" value="InterPro"/>
</dbReference>
<dbReference type="InterPro" id="IPR011761">
    <property type="entry name" value="ATP-grasp"/>
</dbReference>
<dbReference type="EMBL" id="CP073708">
    <property type="protein sequence ID" value="QUO43254.1"/>
    <property type="molecule type" value="Genomic_DNA"/>
</dbReference>
<evidence type="ECO:0000313" key="6">
    <source>
        <dbReference type="Proteomes" id="UP000677234"/>
    </source>
</evidence>
<proteinExistence type="predicted"/>
<reference evidence="3 5" key="1">
    <citation type="submission" date="2020-12" db="EMBL/GenBank/DDBJ databases">
        <title>strain FJAT-54423T represents a novel species of the genus Brevibacillus.</title>
        <authorList>
            <person name="Tang R."/>
        </authorList>
    </citation>
    <scope>NUCLEOTIDE SEQUENCE [LARGE SCALE GENOMIC DNA]</scope>
    <source>
        <strain evidence="3 5">FJAT-54423</strain>
    </source>
</reference>
<dbReference type="EMBL" id="CP066308">
    <property type="protein sequence ID" value="QQE76225.1"/>
    <property type="molecule type" value="Genomic_DNA"/>
</dbReference>
<dbReference type="SUPFAM" id="SSF56059">
    <property type="entry name" value="Glutathione synthetase ATP-binding domain-like"/>
    <property type="match status" value="1"/>
</dbReference>
<reference evidence="4" key="2">
    <citation type="submission" date="2021-04" db="EMBL/GenBank/DDBJ databases">
        <title>Brevibacillus composti FJAT-54423, complete genome.</title>
        <authorList>
            <person name="Tang R."/>
        </authorList>
    </citation>
    <scope>NUCLEOTIDE SEQUENCE</scope>
    <source>
        <strain evidence="4">FJAT-54424</strain>
    </source>
</reference>
<dbReference type="GO" id="GO:0005524">
    <property type="term" value="F:ATP binding"/>
    <property type="evidence" value="ECO:0007669"/>
    <property type="project" value="UniProtKB-UniRule"/>
</dbReference>